<reference evidence="2 3" key="1">
    <citation type="submission" date="2015-10" db="EMBL/GenBank/DDBJ databases">
        <title>Pseudomonas helleri sp. nov. and Pseudomonas weihenstephanensis sp. nov., isolated from raw cows milk.</title>
        <authorList>
            <person name="Von Neubeck M."/>
            <person name="Huptas C."/>
            <person name="Wenning M."/>
            <person name="Scherer S."/>
        </authorList>
    </citation>
    <scope>NUCLEOTIDE SEQUENCE [LARGE SCALE GENOMIC DNA]</scope>
    <source>
        <strain evidence="2 3">BSTT44</strain>
    </source>
</reference>
<dbReference type="Pfam" id="PF07238">
    <property type="entry name" value="PilZ"/>
    <property type="match status" value="1"/>
</dbReference>
<keyword evidence="3" id="KW-1185">Reference proteome</keyword>
<sequence length="119" mass="13476">MQTERRIQRHELTSFLTVFNRFTDKPMGSLGALSEGGLVLISPLPLLVEADFQLRIKLPGADGQRQLIDLAARCLWCREDVTPTCYDAGFVLYQPPAQYLTLINDLHHYFSFHPLQASA</sequence>
<evidence type="ECO:0000259" key="1">
    <source>
        <dbReference type="Pfam" id="PF07238"/>
    </source>
</evidence>
<accession>A0A0Q0SYD2</accession>
<organism evidence="2 3">
    <name type="scientific">Pseudomonas endophytica</name>
    <dbReference type="NCBI Taxonomy" id="1563157"/>
    <lineage>
        <taxon>Bacteria</taxon>
        <taxon>Pseudomonadati</taxon>
        <taxon>Pseudomonadota</taxon>
        <taxon>Gammaproteobacteria</taxon>
        <taxon>Pseudomonadales</taxon>
        <taxon>Pseudomonadaceae</taxon>
        <taxon>Pseudomonas</taxon>
    </lineage>
</organism>
<protein>
    <submittedName>
        <fullName evidence="2">Pilus assembly protein PilZ</fullName>
    </submittedName>
</protein>
<feature type="domain" description="PilZ" evidence="1">
    <location>
        <begin position="26"/>
        <end position="94"/>
    </location>
</feature>
<dbReference type="EMBL" id="LLWH01000217">
    <property type="protein sequence ID" value="KQB51923.1"/>
    <property type="molecule type" value="Genomic_DNA"/>
</dbReference>
<comment type="caution">
    <text evidence="2">The sequence shown here is derived from an EMBL/GenBank/DDBJ whole genome shotgun (WGS) entry which is preliminary data.</text>
</comment>
<dbReference type="GO" id="GO:0035438">
    <property type="term" value="F:cyclic-di-GMP binding"/>
    <property type="evidence" value="ECO:0007669"/>
    <property type="project" value="InterPro"/>
</dbReference>
<dbReference type="STRING" id="1563157.AQS70_16470"/>
<dbReference type="OrthoDB" id="5625505at2"/>
<evidence type="ECO:0000313" key="2">
    <source>
        <dbReference type="EMBL" id="KQB51923.1"/>
    </source>
</evidence>
<dbReference type="AlphaFoldDB" id="A0A0Q0SYD2"/>
<proteinExistence type="predicted"/>
<dbReference type="Proteomes" id="UP000050342">
    <property type="component" value="Unassembled WGS sequence"/>
</dbReference>
<gene>
    <name evidence="2" type="ORF">AQS70_16470</name>
</gene>
<name>A0A0Q0SYD2_9PSED</name>
<dbReference type="InterPro" id="IPR009875">
    <property type="entry name" value="PilZ_domain"/>
</dbReference>
<dbReference type="RefSeq" id="WP_055104576.1">
    <property type="nucleotide sequence ID" value="NZ_LLWH01000217.1"/>
</dbReference>
<evidence type="ECO:0000313" key="3">
    <source>
        <dbReference type="Proteomes" id="UP000050342"/>
    </source>
</evidence>